<evidence type="ECO:0000256" key="2">
    <source>
        <dbReference type="SAM" id="Phobius"/>
    </source>
</evidence>
<dbReference type="EMBL" id="JBIAFJ010000034">
    <property type="protein sequence ID" value="MFE9173435.1"/>
    <property type="molecule type" value="Genomic_DNA"/>
</dbReference>
<keyword evidence="2" id="KW-1133">Transmembrane helix</keyword>
<comment type="caution">
    <text evidence="3">The sequence shown here is derived from an EMBL/GenBank/DDBJ whole genome shotgun (WGS) entry which is preliminary data.</text>
</comment>
<keyword evidence="2" id="KW-0472">Membrane</keyword>
<evidence type="ECO:0000313" key="4">
    <source>
        <dbReference type="Proteomes" id="UP001601197"/>
    </source>
</evidence>
<keyword evidence="2" id="KW-0812">Transmembrane</keyword>
<evidence type="ECO:0000313" key="3">
    <source>
        <dbReference type="EMBL" id="MFE9173435.1"/>
    </source>
</evidence>
<protein>
    <submittedName>
        <fullName evidence="3">Uncharacterized protein</fullName>
    </submittedName>
</protein>
<feature type="region of interest" description="Disordered" evidence="1">
    <location>
        <begin position="80"/>
        <end position="104"/>
    </location>
</feature>
<name>A0ABW6L001_9ACTN</name>
<dbReference type="Proteomes" id="UP001601197">
    <property type="component" value="Unassembled WGS sequence"/>
</dbReference>
<feature type="transmembrane region" description="Helical" evidence="2">
    <location>
        <begin position="53"/>
        <end position="73"/>
    </location>
</feature>
<reference evidence="3 4" key="1">
    <citation type="submission" date="2024-10" db="EMBL/GenBank/DDBJ databases">
        <title>The Natural Products Discovery Center: Release of the First 8490 Sequenced Strains for Exploring Actinobacteria Biosynthetic Diversity.</title>
        <authorList>
            <person name="Kalkreuter E."/>
            <person name="Kautsar S.A."/>
            <person name="Yang D."/>
            <person name="Bader C.D."/>
            <person name="Teijaro C.N."/>
            <person name="Fluegel L."/>
            <person name="Davis C.M."/>
            <person name="Simpson J.R."/>
            <person name="Lauterbach L."/>
            <person name="Steele A.D."/>
            <person name="Gui C."/>
            <person name="Meng S."/>
            <person name="Li G."/>
            <person name="Viehrig K."/>
            <person name="Ye F."/>
            <person name="Su P."/>
            <person name="Kiefer A.F."/>
            <person name="Nichols A."/>
            <person name="Cepeda A.J."/>
            <person name="Yan W."/>
            <person name="Fan B."/>
            <person name="Jiang Y."/>
            <person name="Adhikari A."/>
            <person name="Zheng C.-J."/>
            <person name="Schuster L."/>
            <person name="Cowan T.M."/>
            <person name="Smanski M.J."/>
            <person name="Chevrette M.G."/>
            <person name="De Carvalho L.P.S."/>
            <person name="Shen B."/>
        </authorList>
    </citation>
    <scope>NUCLEOTIDE SEQUENCE [LARGE SCALE GENOMIC DNA]</scope>
    <source>
        <strain evidence="3 4">NPDC007147</strain>
    </source>
</reference>
<dbReference type="RefSeq" id="WP_388352084.1">
    <property type="nucleotide sequence ID" value="NZ_JBIAFJ010000034.1"/>
</dbReference>
<accession>A0ABW6L001</accession>
<keyword evidence="4" id="KW-1185">Reference proteome</keyword>
<evidence type="ECO:0000256" key="1">
    <source>
        <dbReference type="SAM" id="MobiDB-lite"/>
    </source>
</evidence>
<proteinExistence type="predicted"/>
<sequence>MTSMLLIGLLLLAATAAFTGLLIAGNLSGGPEHTVSVLGNDIARMNTLEAFSAGLALALIFCLGAVLLTGAAARHRHTHRVARGYGGRPGTGPLNEPMGRDDRP</sequence>
<organism evidence="3 4">
    <name type="scientific">Streptomyces kebangsaanensis</name>
    <dbReference type="NCBI Taxonomy" id="864058"/>
    <lineage>
        <taxon>Bacteria</taxon>
        <taxon>Bacillati</taxon>
        <taxon>Actinomycetota</taxon>
        <taxon>Actinomycetes</taxon>
        <taxon>Kitasatosporales</taxon>
        <taxon>Streptomycetaceae</taxon>
        <taxon>Streptomyces</taxon>
    </lineage>
</organism>
<gene>
    <name evidence="3" type="ORF">ACFYNZ_28885</name>
</gene>